<reference evidence="3" key="1">
    <citation type="submission" date="2018-05" db="EMBL/GenBank/DDBJ databases">
        <authorList>
            <person name="Lanie J.A."/>
            <person name="Ng W.-L."/>
            <person name="Kazmierczak K.M."/>
            <person name="Andrzejewski T.M."/>
            <person name="Davidsen T.M."/>
            <person name="Wayne K.J."/>
            <person name="Tettelin H."/>
            <person name="Glass J.I."/>
            <person name="Rusch D."/>
            <person name="Podicherti R."/>
            <person name="Tsui H.-C.T."/>
            <person name="Winkler M.E."/>
        </authorList>
    </citation>
    <scope>NUCLEOTIDE SEQUENCE</scope>
</reference>
<name>A0A383D4Y2_9ZZZZ</name>
<dbReference type="GO" id="GO:0000271">
    <property type="term" value="P:polysaccharide biosynthetic process"/>
    <property type="evidence" value="ECO:0007669"/>
    <property type="project" value="TreeGrafter"/>
</dbReference>
<evidence type="ECO:0008006" key="4">
    <source>
        <dbReference type="Google" id="ProtNLM"/>
    </source>
</evidence>
<feature type="non-terminal residue" evidence="3">
    <location>
        <position position="1"/>
    </location>
</feature>
<proteinExistence type="inferred from homology"/>
<dbReference type="EMBL" id="UINC01214290">
    <property type="protein sequence ID" value="SVE39451.1"/>
    <property type="molecule type" value="Genomic_DNA"/>
</dbReference>
<dbReference type="Gene3D" id="3.90.1150.10">
    <property type="entry name" value="Aspartate Aminotransferase, domain 1"/>
    <property type="match status" value="1"/>
</dbReference>
<protein>
    <recommendedName>
        <fullName evidence="4">Erythromycin biosynthesis sensory transduction protein eryC1</fullName>
    </recommendedName>
</protein>
<dbReference type="AlphaFoldDB" id="A0A383D4Y2"/>
<dbReference type="InterPro" id="IPR015424">
    <property type="entry name" value="PyrdxlP-dep_Trfase"/>
</dbReference>
<dbReference type="PANTHER" id="PTHR30244">
    <property type="entry name" value="TRANSAMINASE"/>
    <property type="match status" value="1"/>
</dbReference>
<accession>A0A383D4Y2</accession>
<dbReference type="PANTHER" id="PTHR30244:SF36">
    <property type="entry name" value="3-OXO-GLUCOSE-6-PHOSPHATE:GLUTAMATE AMINOTRANSFERASE"/>
    <property type="match status" value="1"/>
</dbReference>
<organism evidence="3">
    <name type="scientific">marine metagenome</name>
    <dbReference type="NCBI Taxonomy" id="408172"/>
    <lineage>
        <taxon>unclassified sequences</taxon>
        <taxon>metagenomes</taxon>
        <taxon>ecological metagenomes</taxon>
    </lineage>
</organism>
<dbReference type="InterPro" id="IPR015421">
    <property type="entry name" value="PyrdxlP-dep_Trfase_major"/>
</dbReference>
<dbReference type="GO" id="GO:0030170">
    <property type="term" value="F:pyridoxal phosphate binding"/>
    <property type="evidence" value="ECO:0007669"/>
    <property type="project" value="TreeGrafter"/>
</dbReference>
<dbReference type="InterPro" id="IPR015422">
    <property type="entry name" value="PyrdxlP-dep_Trfase_small"/>
</dbReference>
<evidence type="ECO:0000256" key="1">
    <source>
        <dbReference type="ARBA" id="ARBA00022898"/>
    </source>
</evidence>
<dbReference type="GO" id="GO:0008483">
    <property type="term" value="F:transaminase activity"/>
    <property type="evidence" value="ECO:0007669"/>
    <property type="project" value="TreeGrafter"/>
</dbReference>
<keyword evidence="1" id="KW-0663">Pyridoxal phosphate</keyword>
<evidence type="ECO:0000313" key="3">
    <source>
        <dbReference type="EMBL" id="SVE39451.1"/>
    </source>
</evidence>
<dbReference type="InterPro" id="IPR000653">
    <property type="entry name" value="DegT/StrS_aminotransferase"/>
</dbReference>
<dbReference type="SUPFAM" id="SSF53383">
    <property type="entry name" value="PLP-dependent transferases"/>
    <property type="match status" value="1"/>
</dbReference>
<dbReference type="Pfam" id="PF01041">
    <property type="entry name" value="DegT_DnrJ_EryC1"/>
    <property type="match status" value="1"/>
</dbReference>
<dbReference type="Gene3D" id="3.40.640.10">
    <property type="entry name" value="Type I PLP-dependent aspartate aminotransferase-like (Major domain)"/>
    <property type="match status" value="1"/>
</dbReference>
<sequence>ITQLAEACKSNNVLLIEDAAQAIGATLNKSQPGEKSAAAIVSFDPMKIAGAFGSGGAVVTNDSQIEKRVNRLRYHGRDENRIFQELGYNSQMASIQAAIVGFKLDHLDEWTQRRQQIARTYTSELEKTSAITLPREIAESNHVFHKFVITSGNKRNRLREHLKQAGIETMIHYSSSLDSEPLFSKYLEVESTFPEAERISREALSLPIYPELTDLEVSYICEQIINFRW</sequence>
<evidence type="ECO:0000256" key="2">
    <source>
        <dbReference type="ARBA" id="ARBA00037999"/>
    </source>
</evidence>
<gene>
    <name evidence="3" type="ORF">METZ01_LOCUS492305</name>
</gene>
<comment type="similarity">
    <text evidence="2">Belongs to the DegT/DnrJ/EryC1 family.</text>
</comment>